<feature type="compositionally biased region" description="Basic residues" evidence="1">
    <location>
        <begin position="158"/>
        <end position="168"/>
    </location>
</feature>
<dbReference type="AlphaFoldDB" id="A0A6J4RSJ4"/>
<organism evidence="2">
    <name type="scientific">uncultured Solirubrobacteraceae bacterium</name>
    <dbReference type="NCBI Taxonomy" id="1162706"/>
    <lineage>
        <taxon>Bacteria</taxon>
        <taxon>Bacillati</taxon>
        <taxon>Actinomycetota</taxon>
        <taxon>Thermoleophilia</taxon>
        <taxon>Solirubrobacterales</taxon>
        <taxon>Solirubrobacteraceae</taxon>
        <taxon>environmental samples</taxon>
    </lineage>
</organism>
<protein>
    <submittedName>
        <fullName evidence="2">BUG/TctC family periplasmic protein</fullName>
    </submittedName>
</protein>
<feature type="region of interest" description="Disordered" evidence="1">
    <location>
        <begin position="1"/>
        <end position="236"/>
    </location>
</feature>
<feature type="compositionally biased region" description="Basic residues" evidence="1">
    <location>
        <begin position="82"/>
        <end position="92"/>
    </location>
</feature>
<dbReference type="EMBL" id="CADCVO010000174">
    <property type="protein sequence ID" value="CAA9480526.1"/>
    <property type="molecule type" value="Genomic_DNA"/>
</dbReference>
<sequence length="236" mass="25765">APPQPPRAAARHGGGARSRRSRRRLDRLCAGPSHACRLARAFRADHRPRRRRRQPGHRRPPARPAPDGGARPERRGREPARRRQQHRLRTRRAGAAGRVHAARWLRQPVHQQGAVPAPVFRPGGGLRAGGPRGSGAADPRGARRPPRAHAGGFPPARAPRRGGRRHAGQRQPRAPAGRGGAGSGRGALDPRALPRRCAGGERPARRLLAGRAHQHRRGDGPRARRAHARPVRRARL</sequence>
<evidence type="ECO:0000256" key="1">
    <source>
        <dbReference type="SAM" id="MobiDB-lite"/>
    </source>
</evidence>
<feature type="compositionally biased region" description="Basic residues" evidence="1">
    <location>
        <begin position="46"/>
        <end position="61"/>
    </location>
</feature>
<evidence type="ECO:0000313" key="2">
    <source>
        <dbReference type="EMBL" id="CAA9480526.1"/>
    </source>
</evidence>
<proteinExistence type="predicted"/>
<feature type="compositionally biased region" description="Gly residues" evidence="1">
    <location>
        <begin position="122"/>
        <end position="133"/>
    </location>
</feature>
<feature type="non-terminal residue" evidence="2">
    <location>
        <position position="236"/>
    </location>
</feature>
<feature type="compositionally biased region" description="Basic residues" evidence="1">
    <location>
        <begin position="223"/>
        <end position="236"/>
    </location>
</feature>
<gene>
    <name evidence="2" type="ORF">AVDCRST_MAG13-1138</name>
</gene>
<feature type="compositionally biased region" description="Basic and acidic residues" evidence="1">
    <location>
        <begin position="70"/>
        <end position="81"/>
    </location>
</feature>
<reference evidence="2" key="1">
    <citation type="submission" date="2020-02" db="EMBL/GenBank/DDBJ databases">
        <authorList>
            <person name="Meier V. D."/>
        </authorList>
    </citation>
    <scope>NUCLEOTIDE SEQUENCE</scope>
    <source>
        <strain evidence="2">AVDCRST_MAG13</strain>
    </source>
</reference>
<name>A0A6J4RSJ4_9ACTN</name>
<accession>A0A6J4RSJ4</accession>
<feature type="non-terminal residue" evidence="2">
    <location>
        <position position="1"/>
    </location>
</feature>